<dbReference type="SUPFAM" id="SSF53756">
    <property type="entry name" value="UDP-Glycosyltransferase/glycogen phosphorylase"/>
    <property type="match status" value="1"/>
</dbReference>
<dbReference type="Proteomes" id="UP001224775">
    <property type="component" value="Unassembled WGS sequence"/>
</dbReference>
<keyword evidence="7 9" id="KW-1133">Transmembrane helix</keyword>
<evidence type="ECO:0000256" key="5">
    <source>
        <dbReference type="ARBA" id="ARBA00022692"/>
    </source>
</evidence>
<evidence type="ECO:0000256" key="2">
    <source>
        <dbReference type="ARBA" id="ARBA00004922"/>
    </source>
</evidence>
<evidence type="ECO:0000256" key="4">
    <source>
        <dbReference type="ARBA" id="ARBA00022679"/>
    </source>
</evidence>
<protein>
    <submittedName>
        <fullName evidence="10">Chitobiosyldiphosphodolichol beta-mannosyltransferase ALG1</fullName>
        <ecNumber evidence="10">2.4.1.142</ecNumber>
    </submittedName>
</protein>
<evidence type="ECO:0000256" key="1">
    <source>
        <dbReference type="ARBA" id="ARBA00004389"/>
    </source>
</evidence>
<dbReference type="EMBL" id="JATAAI010000029">
    <property type="protein sequence ID" value="KAK1736307.1"/>
    <property type="molecule type" value="Genomic_DNA"/>
</dbReference>
<comment type="subcellular location">
    <subcellularLocation>
        <location evidence="1">Endoplasmic reticulum membrane</location>
        <topology evidence="1">Single-pass membrane protein</topology>
    </subcellularLocation>
</comment>
<reference evidence="10" key="1">
    <citation type="submission" date="2023-06" db="EMBL/GenBank/DDBJ databases">
        <title>Survivors Of The Sea: Transcriptome response of Skeletonema marinoi to long-term dormancy.</title>
        <authorList>
            <person name="Pinder M.I.M."/>
            <person name="Kourtchenko O."/>
            <person name="Robertson E.K."/>
            <person name="Larsson T."/>
            <person name="Maumus F."/>
            <person name="Osuna-Cruz C.M."/>
            <person name="Vancaester E."/>
            <person name="Stenow R."/>
            <person name="Vandepoele K."/>
            <person name="Ploug H."/>
            <person name="Bruchert V."/>
            <person name="Godhe A."/>
            <person name="Topel M."/>
        </authorList>
    </citation>
    <scope>NUCLEOTIDE SEQUENCE</scope>
    <source>
        <strain evidence="10">R05AC</strain>
    </source>
</reference>
<evidence type="ECO:0000256" key="6">
    <source>
        <dbReference type="ARBA" id="ARBA00022824"/>
    </source>
</evidence>
<comment type="caution">
    <text evidence="10">The sequence shown here is derived from an EMBL/GenBank/DDBJ whole genome shotgun (WGS) entry which is preliminary data.</text>
</comment>
<dbReference type="InterPro" id="IPR026051">
    <property type="entry name" value="ALG1-like"/>
</dbReference>
<dbReference type="Pfam" id="PF13692">
    <property type="entry name" value="Glyco_trans_1_4"/>
    <property type="match status" value="1"/>
</dbReference>
<evidence type="ECO:0000313" key="10">
    <source>
        <dbReference type="EMBL" id="KAK1736307.1"/>
    </source>
</evidence>
<accession>A0AAD8XYY6</accession>
<evidence type="ECO:0000256" key="8">
    <source>
        <dbReference type="ARBA" id="ARBA00023136"/>
    </source>
</evidence>
<keyword evidence="6" id="KW-0256">Endoplasmic reticulum</keyword>
<proteinExistence type="predicted"/>
<keyword evidence="5 9" id="KW-0812">Transmembrane</keyword>
<dbReference type="EC" id="2.4.1.142" evidence="10"/>
<keyword evidence="4 10" id="KW-0808">Transferase</keyword>
<keyword evidence="11" id="KW-1185">Reference proteome</keyword>
<evidence type="ECO:0000256" key="7">
    <source>
        <dbReference type="ARBA" id="ARBA00022989"/>
    </source>
</evidence>
<evidence type="ECO:0000256" key="9">
    <source>
        <dbReference type="SAM" id="Phobius"/>
    </source>
</evidence>
<dbReference type="GO" id="GO:0005789">
    <property type="term" value="C:endoplasmic reticulum membrane"/>
    <property type="evidence" value="ECO:0007669"/>
    <property type="project" value="UniProtKB-SubCell"/>
</dbReference>
<evidence type="ECO:0000256" key="3">
    <source>
        <dbReference type="ARBA" id="ARBA00022676"/>
    </source>
</evidence>
<feature type="transmembrane region" description="Helical" evidence="9">
    <location>
        <begin position="101"/>
        <end position="123"/>
    </location>
</feature>
<gene>
    <name evidence="10" type="ORF">QTG54_012907</name>
</gene>
<dbReference type="GO" id="GO:0004578">
    <property type="term" value="F:chitobiosyldiphosphodolichol beta-mannosyltransferase activity"/>
    <property type="evidence" value="ECO:0007669"/>
    <property type="project" value="UniProtKB-EC"/>
</dbReference>
<name>A0AAD8XYY6_9STRA</name>
<dbReference type="Gene3D" id="3.40.50.2000">
    <property type="entry name" value="Glycogen Phosphorylase B"/>
    <property type="match status" value="1"/>
</dbReference>
<keyword evidence="3 10" id="KW-0328">Glycosyltransferase</keyword>
<organism evidence="10 11">
    <name type="scientific">Skeletonema marinoi</name>
    <dbReference type="NCBI Taxonomy" id="267567"/>
    <lineage>
        <taxon>Eukaryota</taxon>
        <taxon>Sar</taxon>
        <taxon>Stramenopiles</taxon>
        <taxon>Ochrophyta</taxon>
        <taxon>Bacillariophyta</taxon>
        <taxon>Coscinodiscophyceae</taxon>
        <taxon>Thalassiosirophycidae</taxon>
        <taxon>Thalassiosirales</taxon>
        <taxon>Skeletonemataceae</taxon>
        <taxon>Skeletonema</taxon>
        <taxon>Skeletonema marinoi-dohrnii complex</taxon>
    </lineage>
</organism>
<evidence type="ECO:0000313" key="11">
    <source>
        <dbReference type="Proteomes" id="UP001224775"/>
    </source>
</evidence>
<dbReference type="PANTHER" id="PTHR13036:SF0">
    <property type="entry name" value="CHITOBIOSYLDIPHOSPHODOLICHOL BETA-MANNOSYLTRANSFERASE"/>
    <property type="match status" value="1"/>
</dbReference>
<sequence length="513" mass="58934">MNNSHEKREKKKHVVVAVLGDIGRSPRMQYHTLSLLEHGHYVTLIGYVGERLIPALEKPSSDDDNTHSSTATATKKYHQNLRVLRMKPHLPSKLNNITGRLFYYPLRLISLMYCLFYTLWIQLQDRTTTSIPVDVILVQNPPSVPTLLLVYLYCVWEGLLGRKRPRFVIDWHNLGFTMFESPTQQTSFLRIIILTSIRIIAKSYERILAAMADAHLTVTHAMEVWLGEHFNVHGANVRVLYDKPPTLFRPTTIDEEHELFQRLDLEGENEQLHGWLDHVDEMHEEQTPSEQTLFTKCSLHNSEQIIQPRQNRPALLVSSTSWTPDEDFSVLLEALEKLHTLIMNASKSTPSSFPNILVVVTGKGPQKEYFLPLLHKFNEQHQNIKIITLWLEASDYPKLLGCATLGVCLHTSTSGLDLPMKVLDMFGCQVPVCAIGFDCLDELVKDGVNGRVFCDGEELSRQLFDLLKGYPLEDVEMERYRQNIRGTTRWRENWDECARHLIVGDRNAQDTSL</sequence>
<keyword evidence="8 9" id="KW-0472">Membrane</keyword>
<dbReference type="PANTHER" id="PTHR13036">
    <property type="entry name" value="BETA1,4 MANNOSYLTRANSFERASE"/>
    <property type="match status" value="1"/>
</dbReference>
<comment type="pathway">
    <text evidence="2">Protein modification; protein glycosylation.</text>
</comment>
<dbReference type="AlphaFoldDB" id="A0AAD8XYY6"/>